<dbReference type="Proteomes" id="UP001049176">
    <property type="component" value="Chromosome 1"/>
</dbReference>
<dbReference type="Gene3D" id="3.40.50.300">
    <property type="entry name" value="P-loop containing nucleotide triphosphate hydrolases"/>
    <property type="match status" value="2"/>
</dbReference>
<evidence type="ECO:0000256" key="10">
    <source>
        <dbReference type="ARBA" id="ARBA00022946"/>
    </source>
</evidence>
<dbReference type="InterPro" id="IPR011709">
    <property type="entry name" value="DEAD-box_helicase_OB_fold"/>
</dbReference>
<dbReference type="Pfam" id="PF24899">
    <property type="entry name" value="UBA_DHX29"/>
    <property type="match status" value="1"/>
</dbReference>
<dbReference type="SMART" id="SM00847">
    <property type="entry name" value="HA2"/>
    <property type="match status" value="1"/>
</dbReference>
<dbReference type="SUPFAM" id="SSF52540">
    <property type="entry name" value="P-loop containing nucleoside triphosphate hydrolases"/>
    <property type="match status" value="1"/>
</dbReference>
<evidence type="ECO:0000256" key="3">
    <source>
        <dbReference type="ARBA" id="ARBA00022528"/>
    </source>
</evidence>
<keyword evidence="4" id="KW-0934">Plastid</keyword>
<evidence type="ECO:0000259" key="14">
    <source>
        <dbReference type="PROSITE" id="PS51194"/>
    </source>
</evidence>
<feature type="compositionally biased region" description="Polar residues" evidence="12">
    <location>
        <begin position="45"/>
        <end position="64"/>
    </location>
</feature>
<dbReference type="Gene3D" id="1.20.120.1080">
    <property type="match status" value="1"/>
</dbReference>
<comment type="subcellular location">
    <subcellularLocation>
        <location evidence="1">Plastid</location>
        <location evidence="1">Chloroplast</location>
    </subcellularLocation>
</comment>
<feature type="compositionally biased region" description="Polar residues" evidence="12">
    <location>
        <begin position="209"/>
        <end position="230"/>
    </location>
</feature>
<dbReference type="GO" id="GO:0016787">
    <property type="term" value="F:hydrolase activity"/>
    <property type="evidence" value="ECO:0007669"/>
    <property type="project" value="UniProtKB-KW"/>
</dbReference>
<feature type="region of interest" description="Disordered" evidence="12">
    <location>
        <begin position="44"/>
        <end position="71"/>
    </location>
</feature>
<evidence type="ECO:0000256" key="12">
    <source>
        <dbReference type="SAM" id="MobiDB-lite"/>
    </source>
</evidence>
<feature type="domain" description="Helicase C-terminal" evidence="14">
    <location>
        <begin position="932"/>
        <end position="1101"/>
    </location>
</feature>
<feature type="domain" description="Helicase ATP-binding" evidence="13">
    <location>
        <begin position="655"/>
        <end position="833"/>
    </location>
</feature>
<dbReference type="FunFam" id="1.20.120.1080:FF:000002">
    <property type="entry name" value="Putative ATP-dependent RNA helicase DHX36"/>
    <property type="match status" value="1"/>
</dbReference>
<organism evidence="15 16">
    <name type="scientific">Marasmius oreades</name>
    <name type="common">fairy-ring Marasmius</name>
    <dbReference type="NCBI Taxonomy" id="181124"/>
    <lineage>
        <taxon>Eukaryota</taxon>
        <taxon>Fungi</taxon>
        <taxon>Dikarya</taxon>
        <taxon>Basidiomycota</taxon>
        <taxon>Agaricomycotina</taxon>
        <taxon>Agaricomycetes</taxon>
        <taxon>Agaricomycetidae</taxon>
        <taxon>Agaricales</taxon>
        <taxon>Marasmiineae</taxon>
        <taxon>Marasmiaceae</taxon>
        <taxon>Marasmius</taxon>
    </lineage>
</organism>
<keyword evidence="10" id="KW-0809">Transit peptide</keyword>
<dbReference type="EMBL" id="CM032181">
    <property type="protein sequence ID" value="KAG7099340.1"/>
    <property type="molecule type" value="Genomic_DNA"/>
</dbReference>
<dbReference type="InterPro" id="IPR007502">
    <property type="entry name" value="Helicase-assoc_dom"/>
</dbReference>
<evidence type="ECO:0000256" key="1">
    <source>
        <dbReference type="ARBA" id="ARBA00004229"/>
    </source>
</evidence>
<dbReference type="InterPro" id="IPR027417">
    <property type="entry name" value="P-loop_NTPase"/>
</dbReference>
<dbReference type="PROSITE" id="PS51192">
    <property type="entry name" value="HELICASE_ATP_BIND_1"/>
    <property type="match status" value="1"/>
</dbReference>
<keyword evidence="8" id="KW-0067">ATP-binding</keyword>
<dbReference type="PANTHER" id="PTHR18934:SF145">
    <property type="entry name" value="ATP-DEPENDENT RNA HELICASE DHX57-RELATED"/>
    <property type="match status" value="1"/>
</dbReference>
<keyword evidence="6" id="KW-0378">Hydrolase</keyword>
<dbReference type="GO" id="GO:0005524">
    <property type="term" value="F:ATP binding"/>
    <property type="evidence" value="ECO:0007669"/>
    <property type="project" value="UniProtKB-KW"/>
</dbReference>
<dbReference type="OrthoDB" id="5600252at2759"/>
<dbReference type="InterPro" id="IPR011545">
    <property type="entry name" value="DEAD/DEAH_box_helicase_dom"/>
</dbReference>
<feature type="region of interest" description="Disordered" evidence="12">
    <location>
        <begin position="197"/>
        <end position="245"/>
    </location>
</feature>
<dbReference type="RefSeq" id="XP_043015810.1">
    <property type="nucleotide sequence ID" value="XM_043147105.1"/>
</dbReference>
<dbReference type="EC" id="3.6.4.13" evidence="2"/>
<dbReference type="FunFam" id="3.40.50.300:FF:000500">
    <property type="entry name" value="ATP-dependent RNA helicase DHX29"/>
    <property type="match status" value="1"/>
</dbReference>
<evidence type="ECO:0000259" key="13">
    <source>
        <dbReference type="PROSITE" id="PS51192"/>
    </source>
</evidence>
<dbReference type="Pfam" id="PF00271">
    <property type="entry name" value="Helicase_C"/>
    <property type="match status" value="1"/>
</dbReference>
<dbReference type="CDD" id="cd18791">
    <property type="entry name" value="SF2_C_RHA"/>
    <property type="match status" value="1"/>
</dbReference>
<evidence type="ECO:0000313" key="15">
    <source>
        <dbReference type="EMBL" id="KAG7099340.1"/>
    </source>
</evidence>
<dbReference type="CDD" id="cd17917">
    <property type="entry name" value="DEXHc_RHA-like"/>
    <property type="match status" value="1"/>
</dbReference>
<evidence type="ECO:0000256" key="2">
    <source>
        <dbReference type="ARBA" id="ARBA00012552"/>
    </source>
</evidence>
<accession>A0A9P7V2W7</accession>
<dbReference type="SMART" id="SM00490">
    <property type="entry name" value="HELICc"/>
    <property type="match status" value="1"/>
</dbReference>
<evidence type="ECO:0000256" key="7">
    <source>
        <dbReference type="ARBA" id="ARBA00022806"/>
    </source>
</evidence>
<evidence type="ECO:0000256" key="4">
    <source>
        <dbReference type="ARBA" id="ARBA00022640"/>
    </source>
</evidence>
<evidence type="ECO:0000256" key="11">
    <source>
        <dbReference type="ARBA" id="ARBA00047984"/>
    </source>
</evidence>
<dbReference type="KEGG" id="more:E1B28_001197"/>
<dbReference type="Pfam" id="PF07717">
    <property type="entry name" value="OB_NTP_bind"/>
    <property type="match status" value="1"/>
</dbReference>
<keyword evidence="5" id="KW-0547">Nucleotide-binding</keyword>
<dbReference type="FunFam" id="3.40.50.300:FF:000819">
    <property type="entry name" value="ATP dependent RNA helicase, putative"/>
    <property type="match status" value="1"/>
</dbReference>
<gene>
    <name evidence="15" type="ORF">E1B28_001197</name>
</gene>
<evidence type="ECO:0000313" key="16">
    <source>
        <dbReference type="Proteomes" id="UP001049176"/>
    </source>
</evidence>
<dbReference type="SMART" id="SM00487">
    <property type="entry name" value="DEXDc"/>
    <property type="match status" value="1"/>
</dbReference>
<evidence type="ECO:0000256" key="5">
    <source>
        <dbReference type="ARBA" id="ARBA00022741"/>
    </source>
</evidence>
<name>A0A9P7V2W7_9AGAR</name>
<keyword evidence="3" id="KW-0150">Chloroplast</keyword>
<keyword evidence="16" id="KW-1185">Reference proteome</keyword>
<dbReference type="Pfam" id="PF00270">
    <property type="entry name" value="DEAD"/>
    <property type="match status" value="1"/>
</dbReference>
<comment type="caution">
    <text evidence="15">The sequence shown here is derived from an EMBL/GenBank/DDBJ whole genome shotgun (WGS) entry which is preliminary data.</text>
</comment>
<dbReference type="GeneID" id="66070273"/>
<evidence type="ECO:0000256" key="6">
    <source>
        <dbReference type="ARBA" id="ARBA00022801"/>
    </source>
</evidence>
<dbReference type="Pfam" id="PF21010">
    <property type="entry name" value="HA2_C"/>
    <property type="match status" value="1"/>
</dbReference>
<comment type="catalytic activity">
    <reaction evidence="11">
        <text>ATP + H2O = ADP + phosphate + H(+)</text>
        <dbReference type="Rhea" id="RHEA:13065"/>
        <dbReference type="ChEBI" id="CHEBI:15377"/>
        <dbReference type="ChEBI" id="CHEBI:15378"/>
        <dbReference type="ChEBI" id="CHEBI:30616"/>
        <dbReference type="ChEBI" id="CHEBI:43474"/>
        <dbReference type="ChEBI" id="CHEBI:456216"/>
        <dbReference type="EC" id="3.6.4.13"/>
    </reaction>
</comment>
<reference evidence="15" key="1">
    <citation type="journal article" date="2021" name="Genome Biol. Evol.">
        <title>The assembled and annotated genome of the fairy-ring fungus Marasmius oreades.</title>
        <authorList>
            <person name="Hiltunen M."/>
            <person name="Ament-Velasquez S.L."/>
            <person name="Johannesson H."/>
        </authorList>
    </citation>
    <scope>NUCLEOTIDE SEQUENCE</scope>
    <source>
        <strain evidence="15">03SP1</strain>
    </source>
</reference>
<evidence type="ECO:0000256" key="9">
    <source>
        <dbReference type="ARBA" id="ARBA00022884"/>
    </source>
</evidence>
<dbReference type="GO" id="GO:0003723">
    <property type="term" value="F:RNA binding"/>
    <property type="evidence" value="ECO:0007669"/>
    <property type="project" value="UniProtKB-KW"/>
</dbReference>
<protein>
    <recommendedName>
        <fullName evidence="2">RNA helicase</fullName>
        <ecNumber evidence="2">3.6.4.13</ecNumber>
    </recommendedName>
</protein>
<sequence>MAKKKKTQLKPVARGFATTSVPKKVIPIDEGEVLQPAVLDDCVQQRKSNTDESPSAVVTETQPANEFDPEQAEEQSLQNLVDRLQEKTEKEITRTLKAIEVDRRYAQSFPMLELNPSLVSRVLDLSLELDPGERKQLDEAEDKAIARLAITYGVLRRLGFSDERVEECLKEINGVELEEAYNWLYLHCTEFELSGSSSNGLDESLCRTPRTSTTPPEQTSTFPKSPTTPRTPADFLAPPSPSSARKHISRLNAQAPSFVPSGTHIQSLSAVYTPEDRTSHQSSYGGVLYNEDSGHDDNELMMDYVRTKLGIASLTTHRSAAIKAPASELQQLQTKLLSIKQDYLFDEREAEALYQKARKDVESDLLRERLLGNISDSNSRSPKTDKKRPPKIQLSETEVATSTVDVFDQVSDGEPGLLELLEVLPISEPNDEGRPVKIRDMALPKNWSGRTPKLLLQGTVRKSDKYAVITYSIVSGQSRAKRAAVRIRWHGKRLDEWTMEDAACHDENQAEQYVATIALHELTFPGTEGFASGNPGASNTHTFFRLLPPMYRDLWDELGDVLKTKNDDINRKVWAKLRSIIETKINVDGQSNVEGSKSEHNMISSKRTRHIANVAEPYFGQIQEIFRSLQSTSSYQEMLQHRNKLPIAQYRNEIINILDHSQVLVLSGETGCGKSTQVPTFILEDQLSRGKPCKVYCTEPRRISAISLAQRVSRELGEPVNAVGTSNSLVGYSIRLESNTSKNTRLAFVTNGIALRMLEGGSGQGGQGTAFDEITHIVIDEVHERTIESDFLLIVLKSLLEQRSDLKVILMSATVDAQKMADYFGGCPTLHVPGRTFPVEVGYLEDAVEYTGWSISDNSPYARRLHDKFYKNKNKADWSEDVLGDDDDSDSIPGEVKLEKRYSPATAATINLFDERLVPYELIVLLLEKICFQDHLYYDFSAAILIFMPGIGEIRRLNEILMEHHIFGSDEFKIYPLHSTLSSENQSAVFDIPSPGIRKIVIATNIAETGITIPDITCVIDSGKHREMRFDEKRQISRLLETFIARSNAMQRRGRAGRVQCGLCFHLFTKIRFDSQMVDNPLPEMTRLSLSDLSLRIKIMKVNLGASIEDVLSRALDPPAAINVQRAISVLVEVRALTPSEEITPMGRLLSKLPTDVHLGKFLLIATLFRCLDPALTIAASLNSKSPFVVPFGLEAEADRAKASFKSDNSDFLTLHNAFSSWRRACANSGHVRKFCRQNFLSHQNLQQIEELRQQFLGYLIDSSFIHADKTFIRELNRARYGRNRNRFVSVPPEYDYNSSNTALLNSALLAGLYPKVLTVDNNTNQMRTLSNNQSVSFHPSSVNFGSKPKDMGANHLAYFTLMHSKKLYAWETAPVEDMSMLLLCGEAEFKLISNMASIDRKIRFQLSPKDIIAVKILRSQLSLLFAHQFRSKVLTESHILWNDLAFAILGKMKTEEDEGQASMRINLQQ</sequence>
<keyword evidence="7" id="KW-0347">Helicase</keyword>
<proteinExistence type="predicted"/>
<keyword evidence="9" id="KW-0694">RNA-binding</keyword>
<evidence type="ECO:0000256" key="8">
    <source>
        <dbReference type="ARBA" id="ARBA00022840"/>
    </source>
</evidence>
<feature type="region of interest" description="Disordered" evidence="12">
    <location>
        <begin position="372"/>
        <end position="395"/>
    </location>
</feature>
<dbReference type="GO" id="GO:0003724">
    <property type="term" value="F:RNA helicase activity"/>
    <property type="evidence" value="ECO:0007669"/>
    <property type="project" value="UniProtKB-EC"/>
</dbReference>
<dbReference type="InterPro" id="IPR014001">
    <property type="entry name" value="Helicase_ATP-bd"/>
</dbReference>
<dbReference type="PROSITE" id="PS51194">
    <property type="entry name" value="HELICASE_CTER"/>
    <property type="match status" value="1"/>
</dbReference>
<dbReference type="InterPro" id="IPR001650">
    <property type="entry name" value="Helicase_C-like"/>
</dbReference>
<dbReference type="PANTHER" id="PTHR18934">
    <property type="entry name" value="ATP-DEPENDENT RNA HELICASE"/>
    <property type="match status" value="1"/>
</dbReference>
<dbReference type="InterPro" id="IPR056890">
    <property type="entry name" value="UBA_DHX29-like"/>
</dbReference>